<keyword evidence="3" id="KW-0812">Transmembrane</keyword>
<feature type="coiled-coil region" evidence="1">
    <location>
        <begin position="141"/>
        <end position="189"/>
    </location>
</feature>
<dbReference type="Proteomes" id="UP000758856">
    <property type="component" value="Unassembled WGS sequence"/>
</dbReference>
<dbReference type="EMBL" id="BSFF01000003">
    <property type="protein sequence ID" value="GLK56947.1"/>
    <property type="molecule type" value="Genomic_DNA"/>
</dbReference>
<evidence type="ECO:0000256" key="2">
    <source>
        <dbReference type="SAM" id="MobiDB-lite"/>
    </source>
</evidence>
<keyword evidence="1" id="KW-0175">Coiled coil</keyword>
<sequence length="311" mass="32657">MVEPLLYASLGACVAGLIGLLLLPAIWARAVRLTTRRLVGRLPVSLDEIVAAQDRLRAEHAIGVRAMERRAEAAADEAARERIAAGRARSHEMGLKLEIAKLRESVAALEAHGATVRGDLDRTGAEAAEISKALDAERAAAIAARRESDEARKALSELELARDAMRVELAATEAELASALAQQAASEREIARLRGAVQAGEAAASGVAATIEVERSRAGEAEAARLAAERRLATEIESFVAFRADAARPAGAPADAGLAALRARLDELADEIVRASGAPRPPEPPRSRTPLQQAAERVRLGSLVGGEIGAQ</sequence>
<name>A0A9W6IWJ9_9HYPH</name>
<evidence type="ECO:0000256" key="1">
    <source>
        <dbReference type="SAM" id="Coils"/>
    </source>
</evidence>
<feature type="region of interest" description="Disordered" evidence="2">
    <location>
        <begin position="274"/>
        <end position="311"/>
    </location>
</feature>
<evidence type="ECO:0000313" key="7">
    <source>
        <dbReference type="Proteomes" id="UP001143400"/>
    </source>
</evidence>
<proteinExistence type="predicted"/>
<dbReference type="EMBL" id="JAFBCY010000003">
    <property type="protein sequence ID" value="MBM7852737.1"/>
    <property type="molecule type" value="Genomic_DNA"/>
</dbReference>
<dbReference type="Proteomes" id="UP001143400">
    <property type="component" value="Unassembled WGS sequence"/>
</dbReference>
<evidence type="ECO:0000313" key="5">
    <source>
        <dbReference type="EMBL" id="MBM7852737.1"/>
    </source>
</evidence>
<reference evidence="4" key="1">
    <citation type="journal article" date="2014" name="Int. J. Syst. Evol. Microbiol.">
        <title>Complete genome sequence of Corynebacterium casei LMG S-19264T (=DSM 44701T), isolated from a smear-ripened cheese.</title>
        <authorList>
            <consortium name="US DOE Joint Genome Institute (JGI-PGF)"/>
            <person name="Walter F."/>
            <person name="Albersmeier A."/>
            <person name="Kalinowski J."/>
            <person name="Ruckert C."/>
        </authorList>
    </citation>
    <scope>NUCLEOTIDE SEQUENCE</scope>
    <source>
        <strain evidence="4">VKM B-1606</strain>
    </source>
</reference>
<evidence type="ECO:0000313" key="6">
    <source>
        <dbReference type="Proteomes" id="UP000758856"/>
    </source>
</evidence>
<gene>
    <name evidence="4" type="ORF">GCM10008170_29660</name>
    <name evidence="5" type="ORF">JOD31_002979</name>
</gene>
<dbReference type="AlphaFoldDB" id="A0A9W6IWJ9"/>
<organism evidence="4 7">
    <name type="scientific">Methylopila capsulata</name>
    <dbReference type="NCBI Taxonomy" id="61654"/>
    <lineage>
        <taxon>Bacteria</taxon>
        <taxon>Pseudomonadati</taxon>
        <taxon>Pseudomonadota</taxon>
        <taxon>Alphaproteobacteria</taxon>
        <taxon>Hyphomicrobiales</taxon>
        <taxon>Methylopilaceae</taxon>
        <taxon>Methylopila</taxon>
    </lineage>
</organism>
<keyword evidence="6" id="KW-1185">Reference proteome</keyword>
<accession>A0A9W6IWJ9</accession>
<evidence type="ECO:0000313" key="4">
    <source>
        <dbReference type="EMBL" id="GLK56947.1"/>
    </source>
</evidence>
<feature type="transmembrane region" description="Helical" evidence="3">
    <location>
        <begin position="6"/>
        <end position="28"/>
    </location>
</feature>
<reference evidence="5 6" key="2">
    <citation type="submission" date="2021-01" db="EMBL/GenBank/DDBJ databases">
        <title>Genomic Encyclopedia of Type Strains, Phase IV (KMG-IV): sequencing the most valuable type-strain genomes for metagenomic binning, comparative biology and taxonomic classification.</title>
        <authorList>
            <person name="Goeker M."/>
        </authorList>
    </citation>
    <scope>NUCLEOTIDE SEQUENCE [LARGE SCALE GENOMIC DNA]</scope>
    <source>
        <strain evidence="5 6">DSM 6130</strain>
    </source>
</reference>
<keyword evidence="3" id="KW-1133">Transmembrane helix</keyword>
<evidence type="ECO:0000256" key="3">
    <source>
        <dbReference type="SAM" id="Phobius"/>
    </source>
</evidence>
<keyword evidence="3" id="KW-0472">Membrane</keyword>
<reference evidence="4" key="3">
    <citation type="submission" date="2023-01" db="EMBL/GenBank/DDBJ databases">
        <authorList>
            <person name="Sun Q."/>
            <person name="Evtushenko L."/>
        </authorList>
    </citation>
    <scope>NUCLEOTIDE SEQUENCE</scope>
    <source>
        <strain evidence="4">VKM B-1606</strain>
    </source>
</reference>
<comment type="caution">
    <text evidence="4">The sequence shown here is derived from an EMBL/GenBank/DDBJ whole genome shotgun (WGS) entry which is preliminary data.</text>
</comment>
<dbReference type="RefSeq" id="WP_204951193.1">
    <property type="nucleotide sequence ID" value="NZ_BSFF01000003.1"/>
</dbReference>
<protein>
    <submittedName>
        <fullName evidence="5">Chromosome segregation ATPase</fullName>
    </submittedName>
</protein>